<organism evidence="1 2">
    <name type="scientific">Salinivibrio kushneri</name>
    <dbReference type="NCBI Taxonomy" id="1908198"/>
    <lineage>
        <taxon>Bacteria</taxon>
        <taxon>Pseudomonadati</taxon>
        <taxon>Pseudomonadota</taxon>
        <taxon>Gammaproteobacteria</taxon>
        <taxon>Vibrionales</taxon>
        <taxon>Vibrionaceae</taxon>
        <taxon>Salinivibrio</taxon>
    </lineage>
</organism>
<gene>
    <name evidence="1" type="ORF">N8M53_10260</name>
</gene>
<reference evidence="1" key="1">
    <citation type="submission" date="2022-09" db="EMBL/GenBank/DDBJ databases">
        <authorList>
            <person name="Li Z.-J."/>
        </authorList>
    </citation>
    <scope>NUCLEOTIDE SEQUENCE</scope>
    <source>
        <strain evidence="1">TGB11</strain>
    </source>
</reference>
<dbReference type="Proteomes" id="UP001164748">
    <property type="component" value="Chromosome"/>
</dbReference>
<protein>
    <submittedName>
        <fullName evidence="1">Uncharacterized protein</fullName>
    </submittedName>
</protein>
<dbReference type="RefSeq" id="WP_269578703.1">
    <property type="nucleotide sequence ID" value="NZ_CP114588.1"/>
</dbReference>
<evidence type="ECO:0000313" key="1">
    <source>
        <dbReference type="EMBL" id="WBA08197.1"/>
    </source>
</evidence>
<sequence>MIKWLDDCHSNQLMWAYDYIKKREEIRYTWTPSSNEDIRSVVVAFYDLIPEKEKKDFIIKFRRAWNTKKYRIKKTEKILPIESEVLHKIDKLAGETGSTPQGVIKKLINSMDWDEILDILEG</sequence>
<dbReference type="AlphaFoldDB" id="A0AA47KJX2"/>
<evidence type="ECO:0000313" key="2">
    <source>
        <dbReference type="Proteomes" id="UP001164748"/>
    </source>
</evidence>
<accession>A0AA47KJX2</accession>
<name>A0AA47KJX2_9GAMM</name>
<dbReference type="EMBL" id="CP114588">
    <property type="protein sequence ID" value="WBA08197.1"/>
    <property type="molecule type" value="Genomic_DNA"/>
</dbReference>
<proteinExistence type="predicted"/>